<name>A0ABN2F6U0_9ACTN</name>
<organism evidence="1 2">
    <name type="scientific">Nonomuraea maheshkhaliensis</name>
    <dbReference type="NCBI Taxonomy" id="419590"/>
    <lineage>
        <taxon>Bacteria</taxon>
        <taxon>Bacillati</taxon>
        <taxon>Actinomycetota</taxon>
        <taxon>Actinomycetes</taxon>
        <taxon>Streptosporangiales</taxon>
        <taxon>Streptosporangiaceae</taxon>
        <taxon>Nonomuraea</taxon>
    </lineage>
</organism>
<gene>
    <name evidence="1" type="ORF">GCM10009733_032860</name>
</gene>
<sequence length="73" mass="7868">MRVVLAALARAQNLESADHLVAAIACDPRWMTESGAGQFVEQLRELTSDEDVGVRNEAQNLLLGMGKSVEPST</sequence>
<comment type="caution">
    <text evidence="1">The sequence shown here is derived from an EMBL/GenBank/DDBJ whole genome shotgun (WGS) entry which is preliminary data.</text>
</comment>
<dbReference type="Proteomes" id="UP001500064">
    <property type="component" value="Unassembled WGS sequence"/>
</dbReference>
<evidence type="ECO:0008006" key="3">
    <source>
        <dbReference type="Google" id="ProtNLM"/>
    </source>
</evidence>
<evidence type="ECO:0000313" key="1">
    <source>
        <dbReference type="EMBL" id="GAA1633331.1"/>
    </source>
</evidence>
<reference evidence="1 2" key="1">
    <citation type="journal article" date="2019" name="Int. J. Syst. Evol. Microbiol.">
        <title>The Global Catalogue of Microorganisms (GCM) 10K type strain sequencing project: providing services to taxonomists for standard genome sequencing and annotation.</title>
        <authorList>
            <consortium name="The Broad Institute Genomics Platform"/>
            <consortium name="The Broad Institute Genome Sequencing Center for Infectious Disease"/>
            <person name="Wu L."/>
            <person name="Ma J."/>
        </authorList>
    </citation>
    <scope>NUCLEOTIDE SEQUENCE [LARGE SCALE GENOMIC DNA]</scope>
    <source>
        <strain evidence="1 2">JCM 13929</strain>
    </source>
</reference>
<protein>
    <recommendedName>
        <fullName evidence="3">HEAT repeat domain-containing protein</fullName>
    </recommendedName>
</protein>
<proteinExistence type="predicted"/>
<dbReference type="EMBL" id="BAAAMU010000020">
    <property type="protein sequence ID" value="GAA1633331.1"/>
    <property type="molecule type" value="Genomic_DNA"/>
</dbReference>
<accession>A0ABN2F6U0</accession>
<evidence type="ECO:0000313" key="2">
    <source>
        <dbReference type="Proteomes" id="UP001500064"/>
    </source>
</evidence>
<keyword evidence="2" id="KW-1185">Reference proteome</keyword>